<name>A0A6G1GBS3_9PEZI</name>
<reference evidence="4" key="3">
    <citation type="submission" date="2025-04" db="UniProtKB">
        <authorList>
            <consortium name="RefSeq"/>
        </authorList>
    </citation>
    <scope>IDENTIFICATION</scope>
    <source>
        <strain evidence="4">CBS 781.70</strain>
    </source>
</reference>
<gene>
    <name evidence="2 4" type="ORF">P152DRAFT_184625</name>
</gene>
<dbReference type="AlphaFoldDB" id="A0A6G1GBS3"/>
<protein>
    <submittedName>
        <fullName evidence="2 4">Uncharacterized protein</fullName>
    </submittedName>
</protein>
<reference evidence="2 4" key="1">
    <citation type="submission" date="2020-01" db="EMBL/GenBank/DDBJ databases">
        <authorList>
            <consortium name="DOE Joint Genome Institute"/>
            <person name="Haridas S."/>
            <person name="Albert R."/>
            <person name="Binder M."/>
            <person name="Bloem J."/>
            <person name="Labutti K."/>
            <person name="Salamov A."/>
            <person name="Andreopoulos B."/>
            <person name="Baker S.E."/>
            <person name="Barry K."/>
            <person name="Bills G."/>
            <person name="Bluhm B.H."/>
            <person name="Cannon C."/>
            <person name="Castanera R."/>
            <person name="Culley D.E."/>
            <person name="Daum C."/>
            <person name="Ezra D."/>
            <person name="Gonzalez J.B."/>
            <person name="Henrissat B."/>
            <person name="Kuo A."/>
            <person name="Liang C."/>
            <person name="Lipzen A."/>
            <person name="Lutzoni F."/>
            <person name="Magnuson J."/>
            <person name="Mondo S."/>
            <person name="Nolan M."/>
            <person name="Ohm R."/>
            <person name="Pangilinan J."/>
            <person name="Park H.-J."/>
            <person name="Ramirez L."/>
            <person name="Alfaro M."/>
            <person name="Sun H."/>
            <person name="Tritt A."/>
            <person name="Yoshinaga Y."/>
            <person name="Zwiers L.-H."/>
            <person name="Turgeon B.G."/>
            <person name="Goodwin S.B."/>
            <person name="Spatafora J.W."/>
            <person name="Crous P.W."/>
            <person name="Grigoriev I.V."/>
        </authorList>
    </citation>
    <scope>NUCLEOTIDE SEQUENCE</scope>
    <source>
        <strain evidence="2 4">CBS 781.70</strain>
    </source>
</reference>
<feature type="region of interest" description="Disordered" evidence="1">
    <location>
        <begin position="78"/>
        <end position="148"/>
    </location>
</feature>
<feature type="region of interest" description="Disordered" evidence="1">
    <location>
        <begin position="35"/>
        <end position="60"/>
    </location>
</feature>
<accession>A0A6G1GBS3</accession>
<dbReference type="RefSeq" id="XP_033537027.1">
    <property type="nucleotide sequence ID" value="XM_033674201.1"/>
</dbReference>
<sequence length="235" mass="25119">MAYLQDTRSLEPEYSTAIYPSDAAQTPYWSYQDIFPLGAKHPPPGDPSSVQTNEAGLASHSIPRLLKKMPKSSALSIALSNPNNYKGERSQSVPQSPSSPRPEGRAADGTSPTEKYTALPHIASLAQSTKPTKRNKEHTKSIFSNYKASKSSTRLAASESSSANSGSPAISSIYPYRKGTGSTPELSLIDTSGVEVGGELKCNTFAANNSILLTRAYYSHAPAIHNSQLSTTEPN</sequence>
<organism evidence="2">
    <name type="scientific">Eremomyces bilateralis CBS 781.70</name>
    <dbReference type="NCBI Taxonomy" id="1392243"/>
    <lineage>
        <taxon>Eukaryota</taxon>
        <taxon>Fungi</taxon>
        <taxon>Dikarya</taxon>
        <taxon>Ascomycota</taxon>
        <taxon>Pezizomycotina</taxon>
        <taxon>Dothideomycetes</taxon>
        <taxon>Dothideomycetes incertae sedis</taxon>
        <taxon>Eremomycetales</taxon>
        <taxon>Eremomycetaceae</taxon>
        <taxon>Eremomyces</taxon>
    </lineage>
</organism>
<dbReference type="GeneID" id="54414771"/>
<evidence type="ECO:0000313" key="3">
    <source>
        <dbReference type="Proteomes" id="UP000504638"/>
    </source>
</evidence>
<proteinExistence type="predicted"/>
<reference evidence="4" key="2">
    <citation type="submission" date="2020-04" db="EMBL/GenBank/DDBJ databases">
        <authorList>
            <consortium name="NCBI Genome Project"/>
        </authorList>
    </citation>
    <scope>NUCLEOTIDE SEQUENCE</scope>
    <source>
        <strain evidence="4">CBS 781.70</strain>
    </source>
</reference>
<feature type="region of interest" description="Disordered" evidence="1">
    <location>
        <begin position="157"/>
        <end position="176"/>
    </location>
</feature>
<evidence type="ECO:0000313" key="4">
    <source>
        <dbReference type="RefSeq" id="XP_033537027.1"/>
    </source>
</evidence>
<dbReference type="Proteomes" id="UP000504638">
    <property type="component" value="Unplaced"/>
</dbReference>
<evidence type="ECO:0000313" key="2">
    <source>
        <dbReference type="EMBL" id="KAF1815396.1"/>
    </source>
</evidence>
<dbReference type="EMBL" id="ML975151">
    <property type="protein sequence ID" value="KAF1815396.1"/>
    <property type="molecule type" value="Genomic_DNA"/>
</dbReference>
<evidence type="ECO:0000256" key="1">
    <source>
        <dbReference type="SAM" id="MobiDB-lite"/>
    </source>
</evidence>
<feature type="compositionally biased region" description="Low complexity" evidence="1">
    <location>
        <begin position="157"/>
        <end position="172"/>
    </location>
</feature>
<keyword evidence="3" id="KW-1185">Reference proteome</keyword>